<evidence type="ECO:0000313" key="2">
    <source>
        <dbReference type="EMBL" id="MDW9252544.1"/>
    </source>
</evidence>
<protein>
    <submittedName>
        <fullName evidence="2">Uncharacterized protein</fullName>
    </submittedName>
</protein>
<feature type="region of interest" description="Disordered" evidence="1">
    <location>
        <begin position="1"/>
        <end position="30"/>
    </location>
</feature>
<gene>
    <name evidence="2" type="ORF">C7S16_6740</name>
</gene>
<name>A0AAW9CV45_BURTH</name>
<accession>A0AAW9CV45</accession>
<organism evidence="2 3">
    <name type="scientific">Burkholderia thailandensis</name>
    <dbReference type="NCBI Taxonomy" id="57975"/>
    <lineage>
        <taxon>Bacteria</taxon>
        <taxon>Pseudomonadati</taxon>
        <taxon>Pseudomonadota</taxon>
        <taxon>Betaproteobacteria</taxon>
        <taxon>Burkholderiales</taxon>
        <taxon>Burkholderiaceae</taxon>
        <taxon>Burkholderia</taxon>
        <taxon>pseudomallei group</taxon>
    </lineage>
</organism>
<proteinExistence type="predicted"/>
<comment type="caution">
    <text evidence="2">The sequence shown here is derived from an EMBL/GenBank/DDBJ whole genome shotgun (WGS) entry which is preliminary data.</text>
</comment>
<evidence type="ECO:0000256" key="1">
    <source>
        <dbReference type="SAM" id="MobiDB-lite"/>
    </source>
</evidence>
<dbReference type="EMBL" id="QXCT01000001">
    <property type="protein sequence ID" value="MDW9252544.1"/>
    <property type="molecule type" value="Genomic_DNA"/>
</dbReference>
<reference evidence="2" key="1">
    <citation type="submission" date="2018-08" db="EMBL/GenBank/DDBJ databases">
        <title>Identification of Burkholderia cepacia strains that express a Burkholderia pseudomallei-like capsular polysaccharide.</title>
        <authorList>
            <person name="Burtnick M.N."/>
            <person name="Vongsouvath M."/>
            <person name="Newton P."/>
            <person name="Wuthiekanun V."/>
            <person name="Limmathurotsakul D."/>
            <person name="Brett P.J."/>
            <person name="Chantratita N."/>
            <person name="Dance D.A."/>
        </authorList>
    </citation>
    <scope>NUCLEOTIDE SEQUENCE</scope>
    <source>
        <strain evidence="2">SBXCC001</strain>
    </source>
</reference>
<evidence type="ECO:0000313" key="3">
    <source>
        <dbReference type="Proteomes" id="UP001272137"/>
    </source>
</evidence>
<sequence>MPPATKPADRAPAAPRRFIHPKTNPKLSRPFFLRQTYDDFRASSASTYGDPMKN</sequence>
<dbReference type="AlphaFoldDB" id="A0AAW9CV45"/>
<dbReference type="Proteomes" id="UP001272137">
    <property type="component" value="Unassembled WGS sequence"/>
</dbReference>